<dbReference type="InterPro" id="IPR016039">
    <property type="entry name" value="Thiolase-like"/>
</dbReference>
<evidence type="ECO:0000256" key="10">
    <source>
        <dbReference type="ARBA" id="ARBA00042143"/>
    </source>
</evidence>
<organism evidence="15 16">
    <name type="scientific">Ekhidna lutea</name>
    <dbReference type="NCBI Taxonomy" id="447679"/>
    <lineage>
        <taxon>Bacteria</taxon>
        <taxon>Pseudomonadati</taxon>
        <taxon>Bacteroidota</taxon>
        <taxon>Cytophagia</taxon>
        <taxon>Cytophagales</taxon>
        <taxon>Reichenbachiellaceae</taxon>
        <taxon>Ekhidna</taxon>
    </lineage>
</organism>
<keyword evidence="16" id="KW-1185">Reference proteome</keyword>
<comment type="catalytic activity">
    <reaction evidence="12">
        <text>a fatty acyl-[ACP] + malonyl-[ACP] + H(+) = a 3-oxoacyl-[ACP] + holo-[ACP] + CO2</text>
        <dbReference type="Rhea" id="RHEA:22836"/>
        <dbReference type="Rhea" id="RHEA-COMP:9623"/>
        <dbReference type="Rhea" id="RHEA-COMP:9685"/>
        <dbReference type="Rhea" id="RHEA-COMP:9916"/>
        <dbReference type="Rhea" id="RHEA-COMP:14125"/>
        <dbReference type="ChEBI" id="CHEBI:15378"/>
        <dbReference type="ChEBI" id="CHEBI:16526"/>
        <dbReference type="ChEBI" id="CHEBI:64479"/>
        <dbReference type="ChEBI" id="CHEBI:78449"/>
        <dbReference type="ChEBI" id="CHEBI:78776"/>
        <dbReference type="ChEBI" id="CHEBI:138651"/>
        <dbReference type="EC" id="2.3.1.41"/>
    </reaction>
    <physiologicalReaction direction="left-to-right" evidence="12">
        <dbReference type="Rhea" id="RHEA:22837"/>
    </physiologicalReaction>
</comment>
<dbReference type="InterPro" id="IPR000794">
    <property type="entry name" value="Beta-ketoacyl_synthase"/>
</dbReference>
<evidence type="ECO:0000313" key="15">
    <source>
        <dbReference type="EMBL" id="SNS59583.1"/>
    </source>
</evidence>
<evidence type="ECO:0000256" key="1">
    <source>
        <dbReference type="ARBA" id="ARBA00004496"/>
    </source>
</evidence>
<dbReference type="SUPFAM" id="SSF53901">
    <property type="entry name" value="Thiolase-like"/>
    <property type="match status" value="2"/>
</dbReference>
<dbReference type="Pfam" id="PF02801">
    <property type="entry name" value="Ketoacyl-synt_C"/>
    <property type="match status" value="1"/>
</dbReference>
<dbReference type="EMBL" id="FZPD01000001">
    <property type="protein sequence ID" value="SNS59583.1"/>
    <property type="molecule type" value="Genomic_DNA"/>
</dbReference>
<dbReference type="PROSITE" id="PS52004">
    <property type="entry name" value="KS3_2"/>
    <property type="match status" value="1"/>
</dbReference>
<comment type="similarity">
    <text evidence="2 13">Belongs to the thiolase-like superfamily. Beta-ketoacyl-ACP synthases family.</text>
</comment>
<keyword evidence="7" id="KW-0012">Acyltransferase</keyword>
<keyword evidence="6 13" id="KW-0808">Transferase</keyword>
<dbReference type="RefSeq" id="WP_089355549.1">
    <property type="nucleotide sequence ID" value="NZ_FZPD01000001.1"/>
</dbReference>
<accession>A0A239FTQ6</accession>
<dbReference type="CDD" id="cd00834">
    <property type="entry name" value="KAS_I_II"/>
    <property type="match status" value="1"/>
</dbReference>
<evidence type="ECO:0000259" key="14">
    <source>
        <dbReference type="PROSITE" id="PS52004"/>
    </source>
</evidence>
<evidence type="ECO:0000256" key="7">
    <source>
        <dbReference type="ARBA" id="ARBA00023315"/>
    </source>
</evidence>
<dbReference type="Proteomes" id="UP000198393">
    <property type="component" value="Unassembled WGS sequence"/>
</dbReference>
<evidence type="ECO:0000256" key="2">
    <source>
        <dbReference type="ARBA" id="ARBA00008467"/>
    </source>
</evidence>
<dbReference type="Pfam" id="PF00109">
    <property type="entry name" value="ketoacyl-synt"/>
    <property type="match status" value="1"/>
</dbReference>
<protein>
    <recommendedName>
        <fullName evidence="8">3-oxoacyl-[acyl-carrier-protein] synthase 1</fullName>
        <ecNumber evidence="4">2.3.1.41</ecNumber>
    </recommendedName>
    <alternativeName>
        <fullName evidence="9">3-oxoacyl-[acyl-carrier-protein] synthase I</fullName>
    </alternativeName>
    <alternativeName>
        <fullName evidence="10">Beta-ketoacyl-ACP synthase I</fullName>
    </alternativeName>
</protein>
<dbReference type="OrthoDB" id="9808669at2"/>
<comment type="subcellular location">
    <subcellularLocation>
        <location evidence="1">Cytoplasm</location>
    </subcellularLocation>
</comment>
<dbReference type="PANTHER" id="PTHR11712">
    <property type="entry name" value="POLYKETIDE SYNTHASE-RELATED"/>
    <property type="match status" value="1"/>
</dbReference>
<comment type="catalytic activity">
    <reaction evidence="11">
        <text>(3Z)-decenoyl-[ACP] + malonyl-[ACP] + H(+) = 3-oxo-(5Z)-dodecenoyl-[ACP] + holo-[ACP] + CO2</text>
        <dbReference type="Rhea" id="RHEA:54940"/>
        <dbReference type="Rhea" id="RHEA-COMP:9623"/>
        <dbReference type="Rhea" id="RHEA-COMP:9685"/>
        <dbReference type="Rhea" id="RHEA-COMP:9927"/>
        <dbReference type="Rhea" id="RHEA-COMP:14042"/>
        <dbReference type="ChEBI" id="CHEBI:15378"/>
        <dbReference type="ChEBI" id="CHEBI:16526"/>
        <dbReference type="ChEBI" id="CHEBI:64479"/>
        <dbReference type="ChEBI" id="CHEBI:78449"/>
        <dbReference type="ChEBI" id="CHEBI:78798"/>
        <dbReference type="ChEBI" id="CHEBI:138410"/>
    </reaction>
    <physiologicalReaction direction="left-to-right" evidence="11">
        <dbReference type="Rhea" id="RHEA:54941"/>
    </physiologicalReaction>
</comment>
<evidence type="ECO:0000256" key="8">
    <source>
        <dbReference type="ARBA" id="ARBA00039450"/>
    </source>
</evidence>
<dbReference type="EC" id="2.3.1.41" evidence="4"/>
<keyword evidence="5" id="KW-0963">Cytoplasm</keyword>
<evidence type="ECO:0000256" key="4">
    <source>
        <dbReference type="ARBA" id="ARBA00013191"/>
    </source>
</evidence>
<dbReference type="GO" id="GO:0005829">
    <property type="term" value="C:cytosol"/>
    <property type="evidence" value="ECO:0007669"/>
    <property type="project" value="TreeGrafter"/>
</dbReference>
<gene>
    <name evidence="15" type="ORF">SAMN05421640_0805</name>
</gene>
<evidence type="ECO:0000256" key="11">
    <source>
        <dbReference type="ARBA" id="ARBA00048121"/>
    </source>
</evidence>
<evidence type="ECO:0000256" key="5">
    <source>
        <dbReference type="ARBA" id="ARBA00022490"/>
    </source>
</evidence>
<dbReference type="PANTHER" id="PTHR11712:SF306">
    <property type="entry name" value="3-OXOACYL-[ACYL-CARRIER-PROTEIN] SYNTHASE 1"/>
    <property type="match status" value="1"/>
</dbReference>
<dbReference type="AlphaFoldDB" id="A0A239FTQ6"/>
<evidence type="ECO:0000256" key="6">
    <source>
        <dbReference type="ARBA" id="ARBA00022679"/>
    </source>
</evidence>
<dbReference type="GO" id="GO:0006633">
    <property type="term" value="P:fatty acid biosynthetic process"/>
    <property type="evidence" value="ECO:0007669"/>
    <property type="project" value="TreeGrafter"/>
</dbReference>
<dbReference type="InterPro" id="IPR020841">
    <property type="entry name" value="PKS_Beta-ketoAc_synthase_dom"/>
</dbReference>
<sequence>MKKRVVVTGMGVISPNAIGVDQFRNSLQNGISGIKYSKELENLNYFCRVAGMPALEHSYIQEKLPKYYSRKIDSMGIIYACLAGLEAWQMAGNKTNGENRLKDVGIVFGSGSLGLDSSIGERINKIDDGKGNSLNSTSITQGMNSGAAAYLNQLIGAGYQVTSNSSACITGSEAILLGYEKVASGEVSTMICGSTEGEGRYMWAGFDAMRVLCADSNANPTFASRPMSNTSSGFVPGSGSGAIVIESLDSAKKRNAKIFAEIVGGHRNCGGMRNGGNMTAQNPEAAAECVSEAVRKSGVNPREIDLLSGHLTSTMADFSEIENCVSGLGINGSDFPMINAPKSMIGHCLGAAGSIESVAVILQIYHGFVHKNINLTEENVHPGIKELIPASCIPTETQNKEIKTAIKTNFGFGDLNCSLIFRKYSHDGQNQNSI</sequence>
<comment type="subunit">
    <text evidence="3">Homodimer.</text>
</comment>
<dbReference type="InterPro" id="IPR014031">
    <property type="entry name" value="Ketoacyl_synth_C"/>
</dbReference>
<dbReference type="InterPro" id="IPR014030">
    <property type="entry name" value="Ketoacyl_synth_N"/>
</dbReference>
<evidence type="ECO:0000256" key="9">
    <source>
        <dbReference type="ARBA" id="ARBA00041620"/>
    </source>
</evidence>
<dbReference type="GO" id="GO:0004315">
    <property type="term" value="F:3-oxoacyl-[acyl-carrier-protein] synthase activity"/>
    <property type="evidence" value="ECO:0007669"/>
    <property type="project" value="UniProtKB-EC"/>
</dbReference>
<evidence type="ECO:0000313" key="16">
    <source>
        <dbReference type="Proteomes" id="UP000198393"/>
    </source>
</evidence>
<evidence type="ECO:0000256" key="13">
    <source>
        <dbReference type="RuleBase" id="RU003694"/>
    </source>
</evidence>
<name>A0A239FTQ6_EKHLU</name>
<dbReference type="SMART" id="SM00825">
    <property type="entry name" value="PKS_KS"/>
    <property type="match status" value="1"/>
</dbReference>
<proteinExistence type="inferred from homology"/>
<reference evidence="15 16" key="1">
    <citation type="submission" date="2017-06" db="EMBL/GenBank/DDBJ databases">
        <authorList>
            <person name="Kim H.J."/>
            <person name="Triplett B.A."/>
        </authorList>
    </citation>
    <scope>NUCLEOTIDE SEQUENCE [LARGE SCALE GENOMIC DNA]</scope>
    <source>
        <strain evidence="15 16">DSM 19307</strain>
    </source>
</reference>
<evidence type="ECO:0000256" key="12">
    <source>
        <dbReference type="ARBA" id="ARBA00048506"/>
    </source>
</evidence>
<evidence type="ECO:0000256" key="3">
    <source>
        <dbReference type="ARBA" id="ARBA00011738"/>
    </source>
</evidence>
<dbReference type="Gene3D" id="3.40.47.10">
    <property type="match status" value="2"/>
</dbReference>
<feature type="domain" description="Ketosynthase family 3 (KS3)" evidence="14">
    <location>
        <begin position="2"/>
        <end position="423"/>
    </location>
</feature>